<dbReference type="EMBL" id="FN563149">
    <property type="protein sequence ID" value="CBH49126.1"/>
    <property type="molecule type" value="Genomic_DNA"/>
</dbReference>
<proteinExistence type="predicted"/>
<gene>
    <name evidence="1" type="ordered locus">REQ_31220</name>
</gene>
<sequence length="75" mass="8664">MSIGWRVREESDTDEDRLRFLDSFGLEAVTVYHSGYFGVDLSDDRGLFEQAFMDGYWPKVHFRADRTPVAVTVEA</sequence>
<name>A0A3S5Y9A7_RHOH1</name>
<evidence type="ECO:0000313" key="1">
    <source>
        <dbReference type="EMBL" id="CBH49126.1"/>
    </source>
</evidence>
<dbReference type="AlphaFoldDB" id="A0A3S5Y9A7"/>
<reference evidence="1" key="1">
    <citation type="journal article" date="2010" name="PLoS Genet.">
        <title>The genome of a pathogenic rhodococcus: cooptive virulence underpinned by key gene acquisitions.</title>
        <authorList>
            <person name="Letek M."/>
            <person name="Gonzalez P."/>
            <person name="Macarthur I."/>
            <person name="Rodriguez H."/>
            <person name="Freeman T.C."/>
            <person name="Valero-Rello A."/>
            <person name="Blanco M."/>
            <person name="Buckley T."/>
            <person name="Cherevach I."/>
            <person name="Fahey R."/>
            <person name="Hapeshi A."/>
            <person name="Holdstock J."/>
            <person name="Leadon D."/>
            <person name="Navas J."/>
            <person name="Ocampo A."/>
            <person name="Quail M.A."/>
            <person name="Sanders M."/>
            <person name="Scortti M.M."/>
            <person name="Prescott J.F."/>
            <person name="Fogarty U."/>
            <person name="Meijer W.G."/>
            <person name="Parkhill J."/>
            <person name="Bentley S.D."/>
            <person name="Vazquez-Boland J.A."/>
        </authorList>
    </citation>
    <scope>NUCLEOTIDE SEQUENCE [LARGE SCALE GENOMIC DNA]</scope>
    <source>
        <strain evidence="1 2">103S</strain>
    </source>
</reference>
<dbReference type="Proteomes" id="UP001154400">
    <property type="component" value="Chromosome"/>
</dbReference>
<evidence type="ECO:0000313" key="2">
    <source>
        <dbReference type="Proteomes" id="UP000006892"/>
    </source>
</evidence>
<protein>
    <submittedName>
        <fullName evidence="1">Uncharacterized protein</fullName>
    </submittedName>
</protein>
<organism evidence="1">
    <name type="scientific">Rhodococcus hoagii (strain 103S)</name>
    <name type="common">Rhodococcus equi</name>
    <dbReference type="NCBI Taxonomy" id="685727"/>
    <lineage>
        <taxon>Bacteria</taxon>
        <taxon>Bacillati</taxon>
        <taxon>Actinomycetota</taxon>
        <taxon>Actinomycetes</taxon>
        <taxon>Mycobacteriales</taxon>
        <taxon>Nocardiaceae</taxon>
        <taxon>Prescottella</taxon>
    </lineage>
</organism>
<dbReference type="KEGG" id="req:REQ_31220"/>
<accession>A0A3S5Y9A7</accession>